<comment type="subcellular location">
    <subcellularLocation>
        <location evidence="1">Cell envelope</location>
    </subcellularLocation>
</comment>
<evidence type="ECO:0000256" key="5">
    <source>
        <dbReference type="SAM" id="SignalP"/>
    </source>
</evidence>
<comment type="similarity">
    <text evidence="2">Belongs to the bacterial solute-binding protein 8 family.</text>
</comment>
<evidence type="ECO:0000313" key="8">
    <source>
        <dbReference type="Proteomes" id="UP000594979"/>
    </source>
</evidence>
<feature type="signal peptide" evidence="5">
    <location>
        <begin position="1"/>
        <end position="32"/>
    </location>
</feature>
<keyword evidence="4 5" id="KW-0732">Signal</keyword>
<dbReference type="Proteomes" id="UP000594979">
    <property type="component" value="Chromosome"/>
</dbReference>
<accession>A0A7T2WNG0</accession>
<dbReference type="Gene3D" id="3.40.50.1980">
    <property type="entry name" value="Nitrogenase molybdenum iron protein domain"/>
    <property type="match status" value="2"/>
</dbReference>
<dbReference type="InterPro" id="IPR002491">
    <property type="entry name" value="ABC_transptr_periplasmic_BD"/>
</dbReference>
<evidence type="ECO:0000259" key="6">
    <source>
        <dbReference type="PROSITE" id="PS50983"/>
    </source>
</evidence>
<evidence type="ECO:0000256" key="4">
    <source>
        <dbReference type="ARBA" id="ARBA00022729"/>
    </source>
</evidence>
<dbReference type="PROSITE" id="PS50983">
    <property type="entry name" value="FE_B12_PBP"/>
    <property type="match status" value="1"/>
</dbReference>
<dbReference type="SUPFAM" id="SSF53807">
    <property type="entry name" value="Helical backbone' metal receptor"/>
    <property type="match status" value="1"/>
</dbReference>
<proteinExistence type="inferred from homology"/>
<organism evidence="7 8">
    <name type="scientific">Brevibacterium casei</name>
    <dbReference type="NCBI Taxonomy" id="33889"/>
    <lineage>
        <taxon>Bacteria</taxon>
        <taxon>Bacillati</taxon>
        <taxon>Actinomycetota</taxon>
        <taxon>Actinomycetes</taxon>
        <taxon>Micrococcales</taxon>
        <taxon>Brevibacteriaceae</taxon>
        <taxon>Brevibacterium</taxon>
    </lineage>
</organism>
<feature type="chain" id="PRO_5038909952" evidence="5">
    <location>
        <begin position="33"/>
        <end position="328"/>
    </location>
</feature>
<keyword evidence="3" id="KW-0813">Transport</keyword>
<dbReference type="Pfam" id="PF01497">
    <property type="entry name" value="Peripla_BP_2"/>
    <property type="match status" value="1"/>
</dbReference>
<dbReference type="GO" id="GO:1901678">
    <property type="term" value="P:iron coordination entity transport"/>
    <property type="evidence" value="ECO:0007669"/>
    <property type="project" value="UniProtKB-ARBA"/>
</dbReference>
<dbReference type="GO" id="GO:0030288">
    <property type="term" value="C:outer membrane-bounded periplasmic space"/>
    <property type="evidence" value="ECO:0007669"/>
    <property type="project" value="TreeGrafter"/>
</dbReference>
<dbReference type="PANTHER" id="PTHR30532">
    <property type="entry name" value="IRON III DICITRATE-BINDING PERIPLASMIC PROTEIN"/>
    <property type="match status" value="1"/>
</dbReference>
<dbReference type="AlphaFoldDB" id="A0A7T2WNG0"/>
<evidence type="ECO:0000256" key="2">
    <source>
        <dbReference type="ARBA" id="ARBA00008814"/>
    </source>
</evidence>
<dbReference type="RefSeq" id="WP_137824556.1">
    <property type="nucleotide sequence ID" value="NZ_CP065682.1"/>
</dbReference>
<feature type="domain" description="Fe/B12 periplasmic-binding" evidence="6">
    <location>
        <begin position="57"/>
        <end position="328"/>
    </location>
</feature>
<protein>
    <submittedName>
        <fullName evidence="7">ABC transporter substrate-binding protein</fullName>
    </submittedName>
</protein>
<evidence type="ECO:0000256" key="3">
    <source>
        <dbReference type="ARBA" id="ARBA00022448"/>
    </source>
</evidence>
<name>A0A7T2WNG0_9MICO</name>
<dbReference type="KEGG" id="bcau:I6G59_04310"/>
<reference evidence="7 8" key="1">
    <citation type="submission" date="2020-12" db="EMBL/GenBank/DDBJ databases">
        <title>FDA dAtabase for Regulatory Grade micrObial Sequences (FDA-ARGOS): Supporting development and validation of Infectious Disease Dx tests.</title>
        <authorList>
            <person name="Sproer C."/>
            <person name="Gronow S."/>
            <person name="Severitt S."/>
            <person name="Schroder I."/>
            <person name="Tallon L."/>
            <person name="Sadzewicz L."/>
            <person name="Zhao X."/>
            <person name="Boylan J."/>
            <person name="Ott S."/>
            <person name="Bowen H."/>
            <person name="Vavikolanu K."/>
            <person name="Mehta A."/>
            <person name="Aluvathingal J."/>
            <person name="Nadendla S."/>
            <person name="Lowell S."/>
            <person name="Myers T."/>
            <person name="Yan Y."/>
            <person name="Sichtig H."/>
        </authorList>
    </citation>
    <scope>NUCLEOTIDE SEQUENCE [LARGE SCALE GENOMIC DNA]</scope>
    <source>
        <strain evidence="7 8">FDAARGOS_902</strain>
    </source>
</reference>
<gene>
    <name evidence="7" type="ORF">I6G59_04310</name>
</gene>
<evidence type="ECO:0000256" key="1">
    <source>
        <dbReference type="ARBA" id="ARBA00004196"/>
    </source>
</evidence>
<dbReference type="PROSITE" id="PS51257">
    <property type="entry name" value="PROKAR_LIPOPROTEIN"/>
    <property type="match status" value="1"/>
</dbReference>
<sequence length="328" mass="34555">MTLKTMTALTAGCAALALLAGCGGGGSADAEAAGGGETRTVTDATGADIVIPAQPQAVATLHYAATETLMDLGMTPVGQGEYQEASVPQGWVDRLGEVPVVATDEPDIERLATTDPDLILAPNTLDTGVVDQLEDIAPVYQFTLRGGDRANWKQRVGEVADAVNRSTELKALDDAFIAEQTRISEEYSDVTDGTTIATLSSFTENTAYLWGSGNMLGTIYDPLGLTWSADEDRVIAENAEAAEPEAEVSLELVDKAAGDADIVFVTSNLRGEYDELSTALMDSPVFAQLPAAQAGNVYPNGKSTIAGYSDANYSLEMVEQALQAYRQR</sequence>
<dbReference type="PANTHER" id="PTHR30532:SF1">
    <property type="entry name" value="IRON(3+)-HYDROXAMATE-BINDING PROTEIN FHUD"/>
    <property type="match status" value="1"/>
</dbReference>
<evidence type="ECO:0000313" key="7">
    <source>
        <dbReference type="EMBL" id="QPS34556.1"/>
    </source>
</evidence>
<dbReference type="EMBL" id="CP065682">
    <property type="protein sequence ID" value="QPS34556.1"/>
    <property type="molecule type" value="Genomic_DNA"/>
</dbReference>
<dbReference type="InterPro" id="IPR051313">
    <property type="entry name" value="Bact_iron-sidero_bind"/>
</dbReference>